<evidence type="ECO:0000256" key="3">
    <source>
        <dbReference type="ARBA" id="ARBA00022552"/>
    </source>
</evidence>
<comment type="function">
    <text evidence="5">Involved in rRNA-processing and ribosome biogenesis.</text>
</comment>
<dbReference type="Proteomes" id="UP000091820">
    <property type="component" value="Unassembled WGS sequence"/>
</dbReference>
<organism evidence="10 11">
    <name type="scientific">Glossina brevipalpis</name>
    <dbReference type="NCBI Taxonomy" id="37001"/>
    <lineage>
        <taxon>Eukaryota</taxon>
        <taxon>Metazoa</taxon>
        <taxon>Ecdysozoa</taxon>
        <taxon>Arthropoda</taxon>
        <taxon>Hexapoda</taxon>
        <taxon>Insecta</taxon>
        <taxon>Pterygota</taxon>
        <taxon>Neoptera</taxon>
        <taxon>Endopterygota</taxon>
        <taxon>Diptera</taxon>
        <taxon>Brachycera</taxon>
        <taxon>Muscomorpha</taxon>
        <taxon>Hippoboscoidea</taxon>
        <taxon>Glossinidae</taxon>
        <taxon>Glossina</taxon>
    </lineage>
</organism>
<sequence>MKITRSKKLNKTLSYFGAHFSYREPYQVLIDATFCQAALKNKVIIEEQIRNYFQAQVKLLTTQCIILEAESLGLVGATQIVKKFFVHKCGHEGNPIAASECIKKMTKDSRYIVSSQDKALQASLRKVPGRCLLYLHKATPVLETPSQASKRWVQKKSKNILTVDIEKIEDLKFRNGIKSVEEKPRSKRKIPKNPNPLSCKRSKKQLLNNIQASASRSGPSMKARRKRIKVPQHVKKILNDS</sequence>
<evidence type="ECO:0000256" key="5">
    <source>
        <dbReference type="ARBA" id="ARBA00037300"/>
    </source>
</evidence>
<dbReference type="VEuPathDB" id="VectorBase:GBRI039133"/>
<dbReference type="SUPFAM" id="SSF88723">
    <property type="entry name" value="PIN domain-like"/>
    <property type="match status" value="1"/>
</dbReference>
<evidence type="ECO:0000313" key="10">
    <source>
        <dbReference type="EnsemblMetazoa" id="GBRI039133-PA"/>
    </source>
</evidence>
<feature type="domain" description="UTP23 sensor motif region" evidence="9">
    <location>
        <begin position="186"/>
        <end position="204"/>
    </location>
</feature>
<dbReference type="CDD" id="cd09866">
    <property type="entry name" value="PIN_Fcf1-Utp23-H"/>
    <property type="match status" value="1"/>
</dbReference>
<evidence type="ECO:0000256" key="6">
    <source>
        <dbReference type="ARBA" id="ARBA00038503"/>
    </source>
</evidence>
<proteinExistence type="inferred from homology"/>
<evidence type="ECO:0000313" key="11">
    <source>
        <dbReference type="Proteomes" id="UP000091820"/>
    </source>
</evidence>
<dbReference type="STRING" id="37001.A0A1A9WZY8"/>
<dbReference type="AlphaFoldDB" id="A0A1A9WZY8"/>
<comment type="similarity">
    <text evidence="6">Belongs to the UTP23/FCF1 family. UTP23 subfamily.</text>
</comment>
<protein>
    <recommendedName>
        <fullName evidence="7">rRNA-processing protein UTP23 homolog</fullName>
    </recommendedName>
</protein>
<keyword evidence="4" id="KW-0539">Nucleus</keyword>
<dbReference type="PANTHER" id="PTHR12416">
    <property type="entry name" value="RRNA-PROCESSING PROTEIN UTP23 HOMOLOG"/>
    <property type="match status" value="1"/>
</dbReference>
<dbReference type="Pfam" id="PF24779">
    <property type="entry name" value="UTP23_sensor"/>
    <property type="match status" value="1"/>
</dbReference>
<dbReference type="InterPro" id="IPR006984">
    <property type="entry name" value="Fcf1/UTP23"/>
</dbReference>
<feature type="compositionally biased region" description="Basic residues" evidence="8">
    <location>
        <begin position="222"/>
        <end position="241"/>
    </location>
</feature>
<dbReference type="Pfam" id="PF04900">
    <property type="entry name" value="Fcf1"/>
    <property type="match status" value="1"/>
</dbReference>
<dbReference type="InterPro" id="IPR029060">
    <property type="entry name" value="PIN-like_dom_sf"/>
</dbReference>
<evidence type="ECO:0000256" key="2">
    <source>
        <dbReference type="ARBA" id="ARBA00022517"/>
    </source>
</evidence>
<comment type="subcellular location">
    <subcellularLocation>
        <location evidence="1">Nucleus</location>
        <location evidence="1">Nucleolus</location>
    </subcellularLocation>
</comment>
<dbReference type="InterPro" id="IPR057776">
    <property type="entry name" value="UTP23_sensor"/>
</dbReference>
<feature type="region of interest" description="Disordered" evidence="8">
    <location>
        <begin position="179"/>
        <end position="241"/>
    </location>
</feature>
<name>A0A1A9WZY8_9MUSC</name>
<accession>A0A1A9WZY8</accession>
<dbReference type="Gene3D" id="3.40.50.1010">
    <property type="entry name" value="5'-nuclease"/>
    <property type="match status" value="1"/>
</dbReference>
<dbReference type="FunFam" id="3.40.50.1010:FF:000006">
    <property type="entry name" value="rRNA-processing protein UTP23 homolog"/>
    <property type="match status" value="1"/>
</dbReference>
<reference evidence="10" key="2">
    <citation type="submission" date="2020-05" db="UniProtKB">
        <authorList>
            <consortium name="EnsemblMetazoa"/>
        </authorList>
    </citation>
    <scope>IDENTIFICATION</scope>
    <source>
        <strain evidence="10">IAEA</strain>
    </source>
</reference>
<evidence type="ECO:0000256" key="7">
    <source>
        <dbReference type="ARBA" id="ARBA00071400"/>
    </source>
</evidence>
<keyword evidence="3" id="KW-0698">rRNA processing</keyword>
<evidence type="ECO:0000256" key="8">
    <source>
        <dbReference type="SAM" id="MobiDB-lite"/>
    </source>
</evidence>
<keyword evidence="2" id="KW-0690">Ribosome biogenesis</keyword>
<keyword evidence="11" id="KW-1185">Reference proteome</keyword>
<evidence type="ECO:0000256" key="4">
    <source>
        <dbReference type="ARBA" id="ARBA00023242"/>
    </source>
</evidence>
<dbReference type="GO" id="GO:0032040">
    <property type="term" value="C:small-subunit processome"/>
    <property type="evidence" value="ECO:0007669"/>
    <property type="project" value="InterPro"/>
</dbReference>
<evidence type="ECO:0000259" key="9">
    <source>
        <dbReference type="Pfam" id="PF24779"/>
    </source>
</evidence>
<reference evidence="11" key="1">
    <citation type="submission" date="2014-03" db="EMBL/GenBank/DDBJ databases">
        <authorList>
            <person name="Aksoy S."/>
            <person name="Warren W."/>
            <person name="Wilson R.K."/>
        </authorList>
    </citation>
    <scope>NUCLEOTIDE SEQUENCE [LARGE SCALE GENOMIC DNA]</scope>
    <source>
        <strain evidence="11">IAEA</strain>
    </source>
</reference>
<dbReference type="GO" id="GO:0006364">
    <property type="term" value="P:rRNA processing"/>
    <property type="evidence" value="ECO:0007669"/>
    <property type="project" value="UniProtKB-KW"/>
</dbReference>
<evidence type="ECO:0000256" key="1">
    <source>
        <dbReference type="ARBA" id="ARBA00004604"/>
    </source>
</evidence>
<dbReference type="EnsemblMetazoa" id="GBRI039133-RA">
    <property type="protein sequence ID" value="GBRI039133-PA"/>
    <property type="gene ID" value="GBRI039133"/>
</dbReference>
<feature type="compositionally biased region" description="Polar residues" evidence="8">
    <location>
        <begin position="205"/>
        <end position="218"/>
    </location>
</feature>